<name>X6LKE4_RETFI</name>
<reference evidence="2 3" key="1">
    <citation type="journal article" date="2013" name="Curr. Biol.">
        <title>The Genome of the Foraminiferan Reticulomyxa filosa.</title>
        <authorList>
            <person name="Glockner G."/>
            <person name="Hulsmann N."/>
            <person name="Schleicher M."/>
            <person name="Noegel A.A."/>
            <person name="Eichinger L."/>
            <person name="Gallinger C."/>
            <person name="Pawlowski J."/>
            <person name="Sierra R."/>
            <person name="Euteneuer U."/>
            <person name="Pillet L."/>
            <person name="Moustafa A."/>
            <person name="Platzer M."/>
            <person name="Groth M."/>
            <person name="Szafranski K."/>
            <person name="Schliwa M."/>
        </authorList>
    </citation>
    <scope>NUCLEOTIDE SEQUENCE [LARGE SCALE GENOMIC DNA]</scope>
</reference>
<proteinExistence type="predicted"/>
<dbReference type="AlphaFoldDB" id="X6LKE4"/>
<gene>
    <name evidence="2" type="ORF">RFI_35828</name>
</gene>
<dbReference type="EMBL" id="ASPP01037845">
    <property type="protein sequence ID" value="ETO01612.1"/>
    <property type="molecule type" value="Genomic_DNA"/>
</dbReference>
<sequence length="148" mass="15761">SCGGGYGKKGNGNDGQGGETYGEETLLKQIHFGSGDGSIFYYPGGTSDEIIELIIEQQLINHELVQSNGGTGMYGGNGGSGGPILIELQCQSQFHANELKQTFGTITCVEGNQKYNKGGDGRITIYGIELSSDDILKIDPKPFNKLHK</sequence>
<organism evidence="2 3">
    <name type="scientific">Reticulomyxa filosa</name>
    <dbReference type="NCBI Taxonomy" id="46433"/>
    <lineage>
        <taxon>Eukaryota</taxon>
        <taxon>Sar</taxon>
        <taxon>Rhizaria</taxon>
        <taxon>Retaria</taxon>
        <taxon>Foraminifera</taxon>
        <taxon>Monothalamids</taxon>
        <taxon>Reticulomyxidae</taxon>
        <taxon>Reticulomyxa</taxon>
    </lineage>
</organism>
<dbReference type="Proteomes" id="UP000023152">
    <property type="component" value="Unassembled WGS sequence"/>
</dbReference>
<evidence type="ECO:0000313" key="2">
    <source>
        <dbReference type="EMBL" id="ETO01612.1"/>
    </source>
</evidence>
<accession>X6LKE4</accession>
<feature type="region of interest" description="Disordered" evidence="1">
    <location>
        <begin position="1"/>
        <end position="20"/>
    </location>
</feature>
<keyword evidence="3" id="KW-1185">Reference proteome</keyword>
<feature type="non-terminal residue" evidence="2">
    <location>
        <position position="1"/>
    </location>
</feature>
<evidence type="ECO:0000256" key="1">
    <source>
        <dbReference type="SAM" id="MobiDB-lite"/>
    </source>
</evidence>
<comment type="caution">
    <text evidence="2">The sequence shown here is derived from an EMBL/GenBank/DDBJ whole genome shotgun (WGS) entry which is preliminary data.</text>
</comment>
<evidence type="ECO:0000313" key="3">
    <source>
        <dbReference type="Proteomes" id="UP000023152"/>
    </source>
</evidence>
<protein>
    <submittedName>
        <fullName evidence="2">Uncharacterized protein</fullName>
    </submittedName>
</protein>